<dbReference type="RefSeq" id="WP_065788920.1">
    <property type="nucleotide sequence ID" value="NZ_MAUJ01000001.1"/>
</dbReference>
<organism evidence="2 3">
    <name type="scientific">Pseudoalteromonas luteoviolacea</name>
    <dbReference type="NCBI Taxonomy" id="43657"/>
    <lineage>
        <taxon>Bacteria</taxon>
        <taxon>Pseudomonadati</taxon>
        <taxon>Pseudomonadota</taxon>
        <taxon>Gammaproteobacteria</taxon>
        <taxon>Alteromonadales</taxon>
        <taxon>Pseudoalteromonadaceae</taxon>
        <taxon>Pseudoalteromonas</taxon>
    </lineage>
</organism>
<protein>
    <submittedName>
        <fullName evidence="2">Uncharacterized protein</fullName>
    </submittedName>
</protein>
<reference evidence="3" key="1">
    <citation type="submission" date="2016-07" db="EMBL/GenBank/DDBJ databases">
        <authorList>
            <person name="Florea S."/>
            <person name="Webb J.S."/>
            <person name="Jaromczyk J."/>
            <person name="Schardl C.L."/>
        </authorList>
    </citation>
    <scope>NUCLEOTIDE SEQUENCE [LARGE SCALE GENOMIC DNA]</scope>
    <source>
        <strain evidence="3">IPB1</strain>
    </source>
</reference>
<evidence type="ECO:0000313" key="2">
    <source>
        <dbReference type="EMBL" id="OCQ22921.1"/>
    </source>
</evidence>
<name>A0A1C0TUB8_9GAMM</name>
<sequence length="946" mass="104246">MQKQQQEQELNPVSQLYPTKTALSVSKALDADSVSVDLLSSGVDVAKRYASQVVWDHFNGDQTAKLIIASVFNYAMTSLKSLNPWVTAIAQALVFLAKVPAGVVSAVLWAIGKMWLWVANKFYNGGWVAMAWGDIDEAYIYQWLKKGKDAHAALSALVENLEAWVKYIQDKLSSRVAGLIGVSADSDPSEEQPSDTDSDSDSESSPNIVDNKFISLGINQPDLMEWEDGANRPKRAGLHGTGVAKVNLLGQQFGGDIDVKLPFGSGWEVSVAPVFASQQGVGFSGFISAHQVLGDELVINEEGLSSFKASIVGLDIADKRVYSDLLSLHYNKQQKEVHFAGDAHVPLWDKKKLDGDFNLKLDTAGKFKSSRAKISSTDTFEVIPNYLSVSNLSGEVEVAKDAAPEFEVGTDVSLYGLPAGVKASVTQAKVMYHDEQLGGEIEEAEVEIPVSKHTTMTLALSKAKFTKEKIEAENAYMDLDHDNSKIANDKAVVDSSFFSGNFDFGKVFELKQLKVHQGLSSIKFEGGKFTYEKDENNGLQLLRARILGLEAYYDNDKREGGIKGEWKKGIDFPAFSLDFPVGAGFAGVAIDVSGGFEFGAGIGATLKNKEEENTETDMIFNVIGEASASAKAKARIEAGAFVGVPYLAKVQGGLFGEIRGGVEGKVLASGRLKYTRGKGGDSFGHFGIDKDWPMQGDFSLTGSLEAEVGASIKAKVLTFEKEIASVSIGDWTLGEYTLEGTIKKNPDGKGYHIERSSGEFANKKPEPVKVTKENLGVDKWVTQLEKDGSQIEYTEEEAKRKLPEVARKTVYSPLSRDQKEDIKERYTSLLKLMPQQLKFGKIYQKFKTEREKLPNSGTYIWTSKVWSEAVQRKNFWFIELSWSKAKVADKLDEYHKAKSILDRRVILQKLEEIATDYRTNRSKNEENKAAAQEFLDSIDKERLILM</sequence>
<feature type="region of interest" description="Disordered" evidence="1">
    <location>
        <begin position="183"/>
        <end position="208"/>
    </location>
</feature>
<proteinExistence type="predicted"/>
<dbReference type="EMBL" id="MAUJ01000001">
    <property type="protein sequence ID" value="OCQ22921.1"/>
    <property type="molecule type" value="Genomic_DNA"/>
</dbReference>
<evidence type="ECO:0000313" key="3">
    <source>
        <dbReference type="Proteomes" id="UP000093366"/>
    </source>
</evidence>
<evidence type="ECO:0000256" key="1">
    <source>
        <dbReference type="SAM" id="MobiDB-lite"/>
    </source>
</evidence>
<comment type="caution">
    <text evidence="2">The sequence shown here is derived from an EMBL/GenBank/DDBJ whole genome shotgun (WGS) entry which is preliminary data.</text>
</comment>
<feature type="compositionally biased region" description="Acidic residues" evidence="1">
    <location>
        <begin position="187"/>
        <end position="202"/>
    </location>
</feature>
<dbReference type="Proteomes" id="UP000093366">
    <property type="component" value="Unassembled WGS sequence"/>
</dbReference>
<accession>A0A1C0TUB8</accession>
<dbReference type="OrthoDB" id="6310380at2"/>
<dbReference type="AlphaFoldDB" id="A0A1C0TUB8"/>
<gene>
    <name evidence="2" type="ORF">A7985_02890</name>
</gene>